<proteinExistence type="predicted"/>
<dbReference type="Gene3D" id="3.60.10.10">
    <property type="entry name" value="Endonuclease/exonuclease/phosphatase"/>
    <property type="match status" value="1"/>
</dbReference>
<dbReference type="HOGENOM" id="CLU_908147_0_0_9"/>
<dbReference type="OrthoDB" id="1074628at2"/>
<evidence type="ECO:0000313" key="1">
    <source>
        <dbReference type="EMBL" id="EOQ38727.1"/>
    </source>
</evidence>
<sequence length="306" mass="35977">MRYKIASFNMKNWGRNPSRDFEKISDIIVEEDLDIVAFQEIWSEGAGVKRLLQEDVKHQLYNWDLHWAVPRETRDLTKIEETISRRSEGYAYIWNARKFKLTETTTLQGAIRKYEPRIVQRHASSFVRAPYYIRLQPLYGGFFDLRLLNIHIYHGGSSTWSNIEKRKQEYATLVKEIYPEVSQRRYGDFRPAYTIAMGDYNLNIIRPNITDLPDDKGAFLNVDEEIISIPQYGIVQTFQDQKTTLKSKENGYANNFDHFTYSPDHSSFSDVSFQVIDAVEKYCDGDFSYYLKNISDHLPIVMEIEL</sequence>
<gene>
    <name evidence="1" type="ORF">HMPREF1526_01768</name>
</gene>
<dbReference type="AlphaFoldDB" id="R8W6E1"/>
<dbReference type="EMBL" id="AQOB01000004">
    <property type="protein sequence ID" value="EOQ38727.1"/>
    <property type="molecule type" value="Genomic_DNA"/>
</dbReference>
<dbReference type="eggNOG" id="COG3568">
    <property type="taxonomic scope" value="Bacteria"/>
</dbReference>
<evidence type="ECO:0008006" key="3">
    <source>
        <dbReference type="Google" id="ProtNLM"/>
    </source>
</evidence>
<accession>R8W6E1</accession>
<dbReference type="InterPro" id="IPR036691">
    <property type="entry name" value="Endo/exonu/phosph_ase_sf"/>
</dbReference>
<keyword evidence="2" id="KW-1185">Reference proteome</keyword>
<dbReference type="SUPFAM" id="SSF56219">
    <property type="entry name" value="DNase I-like"/>
    <property type="match status" value="1"/>
</dbReference>
<dbReference type="Proteomes" id="UP000013981">
    <property type="component" value="Unassembled WGS sequence"/>
</dbReference>
<dbReference type="RefSeq" id="WP_016147905.1">
    <property type="nucleotide sequence ID" value="NZ_KB976103.1"/>
</dbReference>
<organism evidence="1 2">
    <name type="scientific">Butyricicoccus pullicaecorum 1.2</name>
    <dbReference type="NCBI Taxonomy" id="1203606"/>
    <lineage>
        <taxon>Bacteria</taxon>
        <taxon>Bacillati</taxon>
        <taxon>Bacillota</taxon>
        <taxon>Clostridia</taxon>
        <taxon>Eubacteriales</taxon>
        <taxon>Butyricicoccaceae</taxon>
        <taxon>Butyricicoccus</taxon>
    </lineage>
</organism>
<dbReference type="PATRIC" id="fig|1203606.4.peg.1720"/>
<reference evidence="1 2" key="1">
    <citation type="submission" date="2013-01" db="EMBL/GenBank/DDBJ databases">
        <title>The Genome Sequence of Butyricicoccus pullicaecorum 1.2.</title>
        <authorList>
            <consortium name="The Broad Institute Genome Sequencing Platform"/>
            <person name="Earl A."/>
            <person name="Ward D."/>
            <person name="Feldgarden M."/>
            <person name="Gevers D."/>
            <person name="Van Immerseel F."/>
            <person name="Eeckhaut V."/>
            <person name="Walker B."/>
            <person name="Young S.K."/>
            <person name="Zeng Q."/>
            <person name="Gargeya S."/>
            <person name="Fitzgerald M."/>
            <person name="Haas B."/>
            <person name="Abouelleil A."/>
            <person name="Alvarado L."/>
            <person name="Arachchi H.M."/>
            <person name="Berlin A.M."/>
            <person name="Chapman S.B."/>
            <person name="Dewar J."/>
            <person name="Goldberg J."/>
            <person name="Griggs A."/>
            <person name="Gujja S."/>
            <person name="Hansen M."/>
            <person name="Howarth C."/>
            <person name="Imamovic A."/>
            <person name="Larimer J."/>
            <person name="McCowan C."/>
            <person name="Murphy C."/>
            <person name="Neiman D."/>
            <person name="Pearson M."/>
            <person name="Priest M."/>
            <person name="Roberts A."/>
            <person name="Saif S."/>
            <person name="Shea T."/>
            <person name="Sisk P."/>
            <person name="Sykes S."/>
            <person name="Wortman J."/>
            <person name="Nusbaum C."/>
            <person name="Birren B."/>
        </authorList>
    </citation>
    <scope>NUCLEOTIDE SEQUENCE [LARGE SCALE GENOMIC DNA]</scope>
    <source>
        <strain evidence="1 2">1.2</strain>
    </source>
</reference>
<comment type="caution">
    <text evidence="1">The sequence shown here is derived from an EMBL/GenBank/DDBJ whole genome shotgun (WGS) entry which is preliminary data.</text>
</comment>
<name>R8W6E1_9FIRM</name>
<protein>
    <recommendedName>
        <fullName evidence="3">Endonuclease/exonuclease/phosphatase domain-containing protein</fullName>
    </recommendedName>
</protein>
<evidence type="ECO:0000313" key="2">
    <source>
        <dbReference type="Proteomes" id="UP000013981"/>
    </source>
</evidence>